<dbReference type="EMBL" id="NTFS01000381">
    <property type="protein sequence ID" value="PAX51510.1"/>
    <property type="molecule type" value="Genomic_DNA"/>
</dbReference>
<keyword evidence="3" id="KW-1185">Reference proteome</keyword>
<dbReference type="RefSeq" id="WP_095724139.1">
    <property type="nucleotide sequence ID" value="NZ_NTFS01000381.1"/>
</dbReference>
<dbReference type="InterPro" id="IPR015422">
    <property type="entry name" value="PyrdxlP-dep_Trfase_small"/>
</dbReference>
<dbReference type="Gene3D" id="3.40.640.10">
    <property type="entry name" value="Type I PLP-dependent aspartate aminotransferase-like (Major domain)"/>
    <property type="match status" value="1"/>
</dbReference>
<dbReference type="GO" id="GO:0000271">
    <property type="term" value="P:polysaccharide biosynthetic process"/>
    <property type="evidence" value="ECO:0007669"/>
    <property type="project" value="TreeGrafter"/>
</dbReference>
<dbReference type="GO" id="GO:0030170">
    <property type="term" value="F:pyridoxal phosphate binding"/>
    <property type="evidence" value="ECO:0007669"/>
    <property type="project" value="TreeGrafter"/>
</dbReference>
<gene>
    <name evidence="2" type="ORF">CK510_24380</name>
</gene>
<dbReference type="GO" id="GO:0008483">
    <property type="term" value="F:transaminase activity"/>
    <property type="evidence" value="ECO:0007669"/>
    <property type="project" value="TreeGrafter"/>
</dbReference>
<feature type="non-terminal residue" evidence="2">
    <location>
        <position position="416"/>
    </location>
</feature>
<dbReference type="PANTHER" id="PTHR30244">
    <property type="entry name" value="TRANSAMINASE"/>
    <property type="match status" value="1"/>
</dbReference>
<dbReference type="AlphaFoldDB" id="A0A2A2TCN3"/>
<protein>
    <submittedName>
        <fullName evidence="2">Cell wall biogenesis protein</fullName>
    </submittedName>
</protein>
<comment type="caution">
    <text evidence="2">The sequence shown here is derived from an EMBL/GenBank/DDBJ whole genome shotgun (WGS) entry which is preliminary data.</text>
</comment>
<name>A0A2A2TCN3_9CYAN</name>
<proteinExistence type="inferred from homology"/>
<dbReference type="InterPro" id="IPR015424">
    <property type="entry name" value="PyrdxlP-dep_Trfase"/>
</dbReference>
<dbReference type="Pfam" id="PF01041">
    <property type="entry name" value="DegT_DnrJ_EryC1"/>
    <property type="match status" value="1"/>
</dbReference>
<comment type="similarity">
    <text evidence="1">Belongs to the DegT/DnrJ/EryC1 family.</text>
</comment>
<dbReference type="InterPro" id="IPR015421">
    <property type="entry name" value="PyrdxlP-dep_Trfase_major"/>
</dbReference>
<dbReference type="PANTHER" id="PTHR30244:SF34">
    <property type="entry name" value="DTDP-4-AMINO-4,6-DIDEOXYGALACTOSE TRANSAMINASE"/>
    <property type="match status" value="1"/>
</dbReference>
<dbReference type="Proteomes" id="UP000218238">
    <property type="component" value="Unassembled WGS sequence"/>
</dbReference>
<evidence type="ECO:0000256" key="1">
    <source>
        <dbReference type="RuleBase" id="RU004508"/>
    </source>
</evidence>
<sequence length="416" mass="47731">MNLLQKIGNIQIYEKRFQIYPRLQLDISYHDLINSLFSFGHRIEINESLNSIKSFFPVDKEIVVTFSVRTAFDLLLQSLNFATGSEVLMSAITIKNMIEIIKINGLIPVSVDISLQLCEPSLEQLEKSVSGKTKVLLITHLFGTVIDLHPYVEFCQKHNLILIEDCAQAFAGSEYYGHPQADISFFSFGSIKSSTALGGGVTLIKNQTQNQKIAENIQELHQQYPQKTELWFLIRVWKYLLLKTLSIPWVYYLLLQTLNILSKDLDSTINATTRGFAQGNLLAKIRYRPPHHLVYFIAYRLTKCEESKCQDFSDRIETAQNFLAILQANIKNIIFPGIQANYHSFWLFPIIVKQPELLMVKLRSHNFDVTRGTTSLTVCESPRNSFNYPSLENAKYLMEHILFLPISSKVPKIELE</sequence>
<keyword evidence="1" id="KW-0663">Pyridoxal phosphate</keyword>
<organism evidence="2 3">
    <name type="scientific">Brunnivagina elsteri CCALA 953</name>
    <dbReference type="NCBI Taxonomy" id="987040"/>
    <lineage>
        <taxon>Bacteria</taxon>
        <taxon>Bacillati</taxon>
        <taxon>Cyanobacteriota</taxon>
        <taxon>Cyanophyceae</taxon>
        <taxon>Nostocales</taxon>
        <taxon>Calotrichaceae</taxon>
        <taxon>Brunnivagina</taxon>
    </lineage>
</organism>
<reference evidence="2 3" key="1">
    <citation type="submission" date="2017-08" db="EMBL/GenBank/DDBJ databases">
        <title>Draft genome sequence of filamentous cyanobacterium Calothrix elsteri CCALA 953.</title>
        <authorList>
            <person name="Gagunashvili A.N."/>
            <person name="Elster J."/>
            <person name="Andresson O.S."/>
        </authorList>
    </citation>
    <scope>NUCLEOTIDE SEQUENCE [LARGE SCALE GENOMIC DNA]</scope>
    <source>
        <strain evidence="2 3">CCALA 953</strain>
    </source>
</reference>
<dbReference type="InterPro" id="IPR000653">
    <property type="entry name" value="DegT/StrS_aminotransferase"/>
</dbReference>
<dbReference type="SUPFAM" id="SSF53383">
    <property type="entry name" value="PLP-dependent transferases"/>
    <property type="match status" value="1"/>
</dbReference>
<accession>A0A2A2TCN3</accession>
<dbReference type="OrthoDB" id="441150at2"/>
<dbReference type="Gene3D" id="3.90.1150.10">
    <property type="entry name" value="Aspartate Aminotransferase, domain 1"/>
    <property type="match status" value="1"/>
</dbReference>
<evidence type="ECO:0000313" key="3">
    <source>
        <dbReference type="Proteomes" id="UP000218238"/>
    </source>
</evidence>
<evidence type="ECO:0000313" key="2">
    <source>
        <dbReference type="EMBL" id="PAX51510.1"/>
    </source>
</evidence>